<dbReference type="SUPFAM" id="SSF52540">
    <property type="entry name" value="P-loop containing nucleoside triphosphate hydrolases"/>
    <property type="match status" value="1"/>
</dbReference>
<feature type="transmembrane region" description="Helical" evidence="1">
    <location>
        <begin position="314"/>
        <end position="332"/>
    </location>
</feature>
<keyword evidence="1" id="KW-0812">Transmembrane</keyword>
<evidence type="ECO:0008006" key="4">
    <source>
        <dbReference type="Google" id="ProtNLM"/>
    </source>
</evidence>
<name>A0A8H7NH09_BIOOC</name>
<keyword evidence="1" id="KW-0472">Membrane</keyword>
<dbReference type="Gene3D" id="3.40.50.300">
    <property type="entry name" value="P-loop containing nucleotide triphosphate hydrolases"/>
    <property type="match status" value="1"/>
</dbReference>
<dbReference type="Pfam" id="PF17784">
    <property type="entry name" value="Sulfotransfer_4"/>
    <property type="match status" value="1"/>
</dbReference>
<dbReference type="InterPro" id="IPR027417">
    <property type="entry name" value="P-loop_NTPase"/>
</dbReference>
<dbReference type="PANTHER" id="PTHR36978">
    <property type="entry name" value="P-LOOP CONTAINING NUCLEOTIDE TRIPHOSPHATE HYDROLASE"/>
    <property type="match status" value="1"/>
</dbReference>
<organism evidence="2 3">
    <name type="scientific">Bionectria ochroleuca</name>
    <name type="common">Gliocladium roseum</name>
    <dbReference type="NCBI Taxonomy" id="29856"/>
    <lineage>
        <taxon>Eukaryota</taxon>
        <taxon>Fungi</taxon>
        <taxon>Dikarya</taxon>
        <taxon>Ascomycota</taxon>
        <taxon>Pezizomycotina</taxon>
        <taxon>Sordariomycetes</taxon>
        <taxon>Hypocreomycetidae</taxon>
        <taxon>Hypocreales</taxon>
        <taxon>Bionectriaceae</taxon>
        <taxon>Clonostachys</taxon>
    </lineage>
</organism>
<reference evidence="2" key="1">
    <citation type="submission" date="2020-10" db="EMBL/GenBank/DDBJ databases">
        <title>High-Quality Genome Resource of Clonostachys rosea strain S41 by Oxford Nanopore Long-Read Sequencing.</title>
        <authorList>
            <person name="Wang H."/>
        </authorList>
    </citation>
    <scope>NUCLEOTIDE SEQUENCE</scope>
    <source>
        <strain evidence="2">S41</strain>
    </source>
</reference>
<proteinExistence type="predicted"/>
<dbReference type="InterPro" id="IPR040632">
    <property type="entry name" value="Sulfotransfer_4"/>
</dbReference>
<protein>
    <recommendedName>
        <fullName evidence="4">NAD dependent epimerase/dehydratase</fullName>
    </recommendedName>
</protein>
<comment type="caution">
    <text evidence="2">The sequence shown here is derived from an EMBL/GenBank/DDBJ whole genome shotgun (WGS) entry which is preliminary data.</text>
</comment>
<gene>
    <name evidence="2" type="ORF">IM811_011220</name>
</gene>
<dbReference type="EMBL" id="JADCTT010000003">
    <property type="protein sequence ID" value="KAF9755779.1"/>
    <property type="molecule type" value="Genomic_DNA"/>
</dbReference>
<dbReference type="AlphaFoldDB" id="A0A8H7NH09"/>
<evidence type="ECO:0000256" key="1">
    <source>
        <dbReference type="SAM" id="Phobius"/>
    </source>
</evidence>
<keyword evidence="1" id="KW-1133">Transmembrane helix</keyword>
<evidence type="ECO:0000313" key="3">
    <source>
        <dbReference type="Proteomes" id="UP000616885"/>
    </source>
</evidence>
<sequence>MFEDFRSVSPPRHHLITSPFLPSRQQCGCLDTALATIYHYLAFKMPHLNSWFYRIAEYVYALPEPPPRVRTKPMEVICIGMPRTGTESLQHALLTLGYDHTYHGWDMNFESPNYAQQWVRLCQKKWYAPEGGDVQLTAEDFDKVMGHAVAVADAPASVFAAELIQAYPEAKIILNHRKDIDAWHKSLMGTLARGPTLWTFWILACLDKECFWNWQCYLGYMWPGLFRAIDGKVETGMLRNAKWVYRAHYAMVRGMVPKDRLLEWSVDDGWEPLCEFLGKPVPKEPFPHTNTAAGFAGQEKKLAMRYVMGAAKNLAIILGTISVGAGAVYAWYR</sequence>
<accession>A0A8H7NH09</accession>
<dbReference type="PANTHER" id="PTHR36978:SF8">
    <property type="entry name" value="NAD DEPENDENT EPIMERASE_DEHYDRATASE"/>
    <property type="match status" value="1"/>
</dbReference>
<evidence type="ECO:0000313" key="2">
    <source>
        <dbReference type="EMBL" id="KAF9755779.1"/>
    </source>
</evidence>
<dbReference type="Proteomes" id="UP000616885">
    <property type="component" value="Unassembled WGS sequence"/>
</dbReference>